<dbReference type="EMBL" id="MU151390">
    <property type="protein sequence ID" value="KAF9444254.1"/>
    <property type="molecule type" value="Genomic_DNA"/>
</dbReference>
<sequence>MQLAVLTALFLSFASSSLAYLVNVPNGYQGWKENGPQPLEWSRVDTDAEYFAVVLTNQDRTVLPYDIVLEKYVDGTHLKKEIRLPQDGCPTGDHFRVNLVKSADEPNTIYAQSSEFSIKRW</sequence>
<feature type="signal peptide" evidence="2">
    <location>
        <begin position="1"/>
        <end position="19"/>
    </location>
</feature>
<accession>A0A9P5X5Y6</accession>
<feature type="chain" id="PRO_5040110382" evidence="2">
    <location>
        <begin position="20"/>
        <end position="121"/>
    </location>
</feature>
<proteinExistence type="predicted"/>
<dbReference type="AlphaFoldDB" id="A0A9P5X5Y6"/>
<comment type="caution">
    <text evidence="3">The sequence shown here is derived from an EMBL/GenBank/DDBJ whole genome shotgun (WGS) entry which is preliminary data.</text>
</comment>
<evidence type="ECO:0000256" key="1">
    <source>
        <dbReference type="ARBA" id="ARBA00022729"/>
    </source>
</evidence>
<evidence type="ECO:0000313" key="3">
    <source>
        <dbReference type="EMBL" id="KAF9444254.1"/>
    </source>
</evidence>
<gene>
    <name evidence="3" type="ORF">P691DRAFT_807671</name>
</gene>
<dbReference type="InterPro" id="IPR052479">
    <property type="entry name" value="GPI-anchor_Adhesion_Reg"/>
</dbReference>
<protein>
    <submittedName>
        <fullName evidence="3">Fruit-body specific gene D</fullName>
    </submittedName>
</protein>
<keyword evidence="4" id="KW-1185">Reference proteome</keyword>
<dbReference type="OrthoDB" id="5316007at2759"/>
<organism evidence="3 4">
    <name type="scientific">Macrolepiota fuliginosa MF-IS2</name>
    <dbReference type="NCBI Taxonomy" id="1400762"/>
    <lineage>
        <taxon>Eukaryota</taxon>
        <taxon>Fungi</taxon>
        <taxon>Dikarya</taxon>
        <taxon>Basidiomycota</taxon>
        <taxon>Agaricomycotina</taxon>
        <taxon>Agaricomycetes</taxon>
        <taxon>Agaricomycetidae</taxon>
        <taxon>Agaricales</taxon>
        <taxon>Agaricineae</taxon>
        <taxon>Agaricaceae</taxon>
        <taxon>Macrolepiota</taxon>
    </lineage>
</organism>
<name>A0A9P5X5Y6_9AGAR</name>
<keyword evidence="1 2" id="KW-0732">Signal</keyword>
<dbReference type="PANTHER" id="PTHR35185">
    <property type="entry name" value="SERINE/THREONINE-RICH PROTEIN ADG2-RELATED"/>
    <property type="match status" value="1"/>
</dbReference>
<dbReference type="PANTHER" id="PTHR35185:SF1">
    <property type="entry name" value="UPF0619 GPI-ANCHORED MEMBRANE PROTEIN C1322.10"/>
    <property type="match status" value="1"/>
</dbReference>
<evidence type="ECO:0000313" key="4">
    <source>
        <dbReference type="Proteomes" id="UP000807342"/>
    </source>
</evidence>
<dbReference type="Proteomes" id="UP000807342">
    <property type="component" value="Unassembled WGS sequence"/>
</dbReference>
<evidence type="ECO:0000256" key="2">
    <source>
        <dbReference type="SAM" id="SignalP"/>
    </source>
</evidence>
<reference evidence="3" key="1">
    <citation type="submission" date="2020-11" db="EMBL/GenBank/DDBJ databases">
        <authorList>
            <consortium name="DOE Joint Genome Institute"/>
            <person name="Ahrendt S."/>
            <person name="Riley R."/>
            <person name="Andreopoulos W."/>
            <person name="Labutti K."/>
            <person name="Pangilinan J."/>
            <person name="Ruiz-Duenas F.J."/>
            <person name="Barrasa J.M."/>
            <person name="Sanchez-Garcia M."/>
            <person name="Camarero S."/>
            <person name="Miyauchi S."/>
            <person name="Serrano A."/>
            <person name="Linde D."/>
            <person name="Babiker R."/>
            <person name="Drula E."/>
            <person name="Ayuso-Fernandez I."/>
            <person name="Pacheco R."/>
            <person name="Padilla G."/>
            <person name="Ferreira P."/>
            <person name="Barriuso J."/>
            <person name="Kellner H."/>
            <person name="Castanera R."/>
            <person name="Alfaro M."/>
            <person name="Ramirez L."/>
            <person name="Pisabarro A.G."/>
            <person name="Kuo A."/>
            <person name="Tritt A."/>
            <person name="Lipzen A."/>
            <person name="He G."/>
            <person name="Yan M."/>
            <person name="Ng V."/>
            <person name="Cullen D."/>
            <person name="Martin F."/>
            <person name="Rosso M.-N."/>
            <person name="Henrissat B."/>
            <person name="Hibbett D."/>
            <person name="Martinez A.T."/>
            <person name="Grigoriev I.V."/>
        </authorList>
    </citation>
    <scope>NUCLEOTIDE SEQUENCE</scope>
    <source>
        <strain evidence="3">MF-IS2</strain>
    </source>
</reference>